<dbReference type="Pfam" id="PF17932">
    <property type="entry name" value="TetR_C_24"/>
    <property type="match status" value="1"/>
</dbReference>
<accession>A0A9W6FPU9</accession>
<dbReference type="GO" id="GO:0003700">
    <property type="term" value="F:DNA-binding transcription factor activity"/>
    <property type="evidence" value="ECO:0007669"/>
    <property type="project" value="TreeGrafter"/>
</dbReference>
<dbReference type="InterPro" id="IPR050109">
    <property type="entry name" value="HTH-type_TetR-like_transc_reg"/>
</dbReference>
<dbReference type="RefSeq" id="WP_281881927.1">
    <property type="nucleotide sequence ID" value="NZ_BSDP01000001.1"/>
</dbReference>
<dbReference type="InterPro" id="IPR036271">
    <property type="entry name" value="Tet_transcr_reg_TetR-rel_C_sf"/>
</dbReference>
<feature type="DNA-binding region" description="H-T-H motif" evidence="2">
    <location>
        <begin position="41"/>
        <end position="60"/>
    </location>
</feature>
<comment type="caution">
    <text evidence="4">The sequence shown here is derived from an EMBL/GenBank/DDBJ whole genome shotgun (WGS) entry which is preliminary data.</text>
</comment>
<keyword evidence="1 2" id="KW-0238">DNA-binding</keyword>
<dbReference type="SUPFAM" id="SSF46689">
    <property type="entry name" value="Homeodomain-like"/>
    <property type="match status" value="1"/>
</dbReference>
<keyword evidence="5" id="KW-1185">Reference proteome</keyword>
<dbReference type="Gene3D" id="1.10.10.60">
    <property type="entry name" value="Homeodomain-like"/>
    <property type="match status" value="1"/>
</dbReference>
<dbReference type="PROSITE" id="PS50977">
    <property type="entry name" value="HTH_TETR_2"/>
    <property type="match status" value="1"/>
</dbReference>
<reference evidence="4" key="1">
    <citation type="submission" date="2022-12" db="EMBL/GenBank/DDBJ databases">
        <title>Reference genome sequencing for broad-spectrum identification of bacterial and archaeal isolates by mass spectrometry.</title>
        <authorList>
            <person name="Sekiguchi Y."/>
            <person name="Tourlousse D.M."/>
        </authorList>
    </citation>
    <scope>NUCLEOTIDE SEQUENCE</scope>
    <source>
        <strain evidence="4">14</strain>
    </source>
</reference>
<evidence type="ECO:0000259" key="3">
    <source>
        <dbReference type="PROSITE" id="PS50977"/>
    </source>
</evidence>
<feature type="domain" description="HTH tetR-type" evidence="3">
    <location>
        <begin position="18"/>
        <end position="78"/>
    </location>
</feature>
<evidence type="ECO:0000313" key="5">
    <source>
        <dbReference type="Proteomes" id="UP001144396"/>
    </source>
</evidence>
<dbReference type="EMBL" id="BSDP01000001">
    <property type="protein sequence ID" value="GLI25922.1"/>
    <property type="molecule type" value="Genomic_DNA"/>
</dbReference>
<dbReference type="InterPro" id="IPR041490">
    <property type="entry name" value="KstR2_TetR_C"/>
</dbReference>
<evidence type="ECO:0000313" key="4">
    <source>
        <dbReference type="EMBL" id="GLI25922.1"/>
    </source>
</evidence>
<evidence type="ECO:0000256" key="2">
    <source>
        <dbReference type="PROSITE-ProRule" id="PRU00335"/>
    </source>
</evidence>
<dbReference type="Proteomes" id="UP001144396">
    <property type="component" value="Unassembled WGS sequence"/>
</dbReference>
<dbReference type="AlphaFoldDB" id="A0A9W6FPU9"/>
<dbReference type="SUPFAM" id="SSF48498">
    <property type="entry name" value="Tetracyclin repressor-like, C-terminal domain"/>
    <property type="match status" value="1"/>
</dbReference>
<dbReference type="GO" id="GO:0000976">
    <property type="term" value="F:transcription cis-regulatory region binding"/>
    <property type="evidence" value="ECO:0007669"/>
    <property type="project" value="TreeGrafter"/>
</dbReference>
<dbReference type="InterPro" id="IPR009057">
    <property type="entry name" value="Homeodomain-like_sf"/>
</dbReference>
<sequence length="216" mass="24001">MAQRAAAQQQVAAPTKSERTRERILDAAAHVLSRKGYAGTRLSDVAEVAEVQAPAIYYYFASRDDLIEEVMWVGAHRVRLHVQAVLDALPEGTEPIDRILAAVEEHLRYELSISDYTTASVRNAGQVPEQLRTRPAEEEAAYSRIWRDLFDEAARAGQLRDGLDINVSRLLLLGSMNWAAEWWNPRMRSLTDLVAAARSLVLHGMGAPGLGERAGR</sequence>
<name>A0A9W6FPU9_9MICO</name>
<dbReference type="PANTHER" id="PTHR30055">
    <property type="entry name" value="HTH-TYPE TRANSCRIPTIONAL REGULATOR RUTR"/>
    <property type="match status" value="1"/>
</dbReference>
<dbReference type="Pfam" id="PF00440">
    <property type="entry name" value="TetR_N"/>
    <property type="match status" value="1"/>
</dbReference>
<gene>
    <name evidence="4" type="ORF">ARHIZOSPH14_01640</name>
</gene>
<proteinExistence type="predicted"/>
<evidence type="ECO:0000256" key="1">
    <source>
        <dbReference type="ARBA" id="ARBA00023125"/>
    </source>
</evidence>
<dbReference type="PRINTS" id="PR00455">
    <property type="entry name" value="HTHTETR"/>
</dbReference>
<dbReference type="InterPro" id="IPR001647">
    <property type="entry name" value="HTH_TetR"/>
</dbReference>
<organism evidence="4 5">
    <name type="scientific">Agromyces rhizosphaerae</name>
    <dbReference type="NCBI Taxonomy" id="88374"/>
    <lineage>
        <taxon>Bacteria</taxon>
        <taxon>Bacillati</taxon>
        <taxon>Actinomycetota</taxon>
        <taxon>Actinomycetes</taxon>
        <taxon>Micrococcales</taxon>
        <taxon>Microbacteriaceae</taxon>
        <taxon>Agromyces</taxon>
    </lineage>
</organism>
<protein>
    <submittedName>
        <fullName evidence="4">TetR family transcriptional regulator</fullName>
    </submittedName>
</protein>
<dbReference type="Gene3D" id="1.10.357.10">
    <property type="entry name" value="Tetracycline Repressor, domain 2"/>
    <property type="match status" value="1"/>
</dbReference>
<dbReference type="PANTHER" id="PTHR30055:SF226">
    <property type="entry name" value="HTH-TYPE TRANSCRIPTIONAL REGULATOR PKSA"/>
    <property type="match status" value="1"/>
</dbReference>